<dbReference type="GO" id="GO:0005759">
    <property type="term" value="C:mitochondrial matrix"/>
    <property type="evidence" value="ECO:0007669"/>
    <property type="project" value="TreeGrafter"/>
</dbReference>
<dbReference type="PANTHER" id="PTHR11638">
    <property type="entry name" value="ATP-DEPENDENT CLP PROTEASE"/>
    <property type="match status" value="1"/>
</dbReference>
<dbReference type="PRINTS" id="PR00300">
    <property type="entry name" value="CLPPROTEASEA"/>
</dbReference>
<dbReference type="GO" id="GO:0042026">
    <property type="term" value="P:protein refolding"/>
    <property type="evidence" value="ECO:0007669"/>
    <property type="project" value="TreeGrafter"/>
</dbReference>
<dbReference type="OrthoDB" id="47330at2759"/>
<dbReference type="InterPro" id="IPR050130">
    <property type="entry name" value="ClpA_ClpB"/>
</dbReference>
<keyword evidence="2" id="KW-0067">ATP-binding</keyword>
<dbReference type="AlphaFoldDB" id="A0A0C9UMJ3"/>
<evidence type="ECO:0000256" key="1">
    <source>
        <dbReference type="ARBA" id="ARBA00022741"/>
    </source>
</evidence>
<dbReference type="GO" id="GO:0016887">
    <property type="term" value="F:ATP hydrolysis activity"/>
    <property type="evidence" value="ECO:0007669"/>
    <property type="project" value="InterPro"/>
</dbReference>
<dbReference type="Proteomes" id="UP000054279">
    <property type="component" value="Unassembled WGS sequence"/>
</dbReference>
<dbReference type="HOGENOM" id="CLU_630329_0_0_1"/>
<keyword evidence="1" id="KW-0547">Nucleotide-binding</keyword>
<dbReference type="Pfam" id="PF07724">
    <property type="entry name" value="AAA_2"/>
    <property type="match status" value="1"/>
</dbReference>
<dbReference type="InterPro" id="IPR027417">
    <property type="entry name" value="P-loop_NTPase"/>
</dbReference>
<dbReference type="GO" id="GO:0043335">
    <property type="term" value="P:protein unfolding"/>
    <property type="evidence" value="ECO:0007669"/>
    <property type="project" value="TreeGrafter"/>
</dbReference>
<proteinExistence type="predicted"/>
<dbReference type="InterPro" id="IPR003959">
    <property type="entry name" value="ATPase_AAA_core"/>
</dbReference>
<dbReference type="Gene3D" id="3.40.50.300">
    <property type="entry name" value="P-loop containing nucleotide triphosphate hydrolases"/>
    <property type="match status" value="2"/>
</dbReference>
<sequence length="435" mass="48741">MEWRLVTAHCCCLRRSVSTRQGYRLDRRSGFSPPCRAGVAQESKPDDLEKLDRQVMTLETELESLKNETAVWSVERRGEVERLLGDKKAESRKLGEIWQPERARLREVKDTKCKLEEAKHDLDVAQREGQFDTASRLRYSVIPELEAKLPKNDLLPTSMSGVREHHKDGVGDGHWIEGLLMVHDRVTSGDIVQVVAKATGILVQSLLKGEREKLTHMEDALRQRIIGQDAALRAVSNAYHDWYTVSRLIGAAPGYSGYDEGGQLAEAVRRRPYAVLLLDELQKAHKDVALILLQILDEVSLMDSQGRKVDFKNTIICATSNLGSDILASPFSVASDGSVTSFTKTVILDIAEYHFRPELTNWLDAQIVFNRLSKRNIRDIDKVVNLLAEKILAGTIRNSNMMVVRTSPDGKDLDVRHNHPAEEGGQVVGVAEPLP</sequence>
<organism evidence="4 5">
    <name type="scientific">Sphaerobolus stellatus (strain SS14)</name>
    <dbReference type="NCBI Taxonomy" id="990650"/>
    <lineage>
        <taxon>Eukaryota</taxon>
        <taxon>Fungi</taxon>
        <taxon>Dikarya</taxon>
        <taxon>Basidiomycota</taxon>
        <taxon>Agaricomycotina</taxon>
        <taxon>Agaricomycetes</taxon>
        <taxon>Phallomycetidae</taxon>
        <taxon>Geastrales</taxon>
        <taxon>Sphaerobolaceae</taxon>
        <taxon>Sphaerobolus</taxon>
    </lineage>
</organism>
<gene>
    <name evidence="4" type="ORF">M422DRAFT_272222</name>
</gene>
<dbReference type="GO" id="GO:0005524">
    <property type="term" value="F:ATP binding"/>
    <property type="evidence" value="ECO:0007669"/>
    <property type="project" value="UniProtKB-KW"/>
</dbReference>
<dbReference type="PANTHER" id="PTHR11638:SF176">
    <property type="entry name" value="HEAT SHOCK PROTEIN 78, MITOCHONDRIAL"/>
    <property type="match status" value="1"/>
</dbReference>
<evidence type="ECO:0000313" key="4">
    <source>
        <dbReference type="EMBL" id="KIJ26711.1"/>
    </source>
</evidence>
<dbReference type="InterPro" id="IPR001270">
    <property type="entry name" value="ClpA/B"/>
</dbReference>
<evidence type="ECO:0000256" key="2">
    <source>
        <dbReference type="ARBA" id="ARBA00022840"/>
    </source>
</evidence>
<name>A0A0C9UMJ3_SPHS4</name>
<dbReference type="GO" id="GO:0034605">
    <property type="term" value="P:cellular response to heat"/>
    <property type="evidence" value="ECO:0007669"/>
    <property type="project" value="TreeGrafter"/>
</dbReference>
<dbReference type="EMBL" id="KN837360">
    <property type="protein sequence ID" value="KIJ26711.1"/>
    <property type="molecule type" value="Genomic_DNA"/>
</dbReference>
<feature type="domain" description="ATPase AAA-type core" evidence="3">
    <location>
        <begin position="215"/>
        <end position="364"/>
    </location>
</feature>
<reference evidence="4 5" key="1">
    <citation type="submission" date="2014-06" db="EMBL/GenBank/DDBJ databases">
        <title>Evolutionary Origins and Diversification of the Mycorrhizal Mutualists.</title>
        <authorList>
            <consortium name="DOE Joint Genome Institute"/>
            <consortium name="Mycorrhizal Genomics Consortium"/>
            <person name="Kohler A."/>
            <person name="Kuo A."/>
            <person name="Nagy L.G."/>
            <person name="Floudas D."/>
            <person name="Copeland A."/>
            <person name="Barry K.W."/>
            <person name="Cichocki N."/>
            <person name="Veneault-Fourrey C."/>
            <person name="LaButti K."/>
            <person name="Lindquist E.A."/>
            <person name="Lipzen A."/>
            <person name="Lundell T."/>
            <person name="Morin E."/>
            <person name="Murat C."/>
            <person name="Riley R."/>
            <person name="Ohm R."/>
            <person name="Sun H."/>
            <person name="Tunlid A."/>
            <person name="Henrissat B."/>
            <person name="Grigoriev I.V."/>
            <person name="Hibbett D.S."/>
            <person name="Martin F."/>
        </authorList>
    </citation>
    <scope>NUCLEOTIDE SEQUENCE [LARGE SCALE GENOMIC DNA]</scope>
    <source>
        <strain evidence="4 5">SS14</strain>
    </source>
</reference>
<evidence type="ECO:0000259" key="3">
    <source>
        <dbReference type="Pfam" id="PF07724"/>
    </source>
</evidence>
<keyword evidence="5" id="KW-1185">Reference proteome</keyword>
<accession>A0A0C9UMJ3</accession>
<dbReference type="SUPFAM" id="SSF52540">
    <property type="entry name" value="P-loop containing nucleoside triphosphate hydrolases"/>
    <property type="match status" value="2"/>
</dbReference>
<dbReference type="Gene3D" id="6.10.140.130">
    <property type="match status" value="1"/>
</dbReference>
<protein>
    <recommendedName>
        <fullName evidence="3">ATPase AAA-type core domain-containing protein</fullName>
    </recommendedName>
</protein>
<evidence type="ECO:0000313" key="5">
    <source>
        <dbReference type="Proteomes" id="UP000054279"/>
    </source>
</evidence>